<dbReference type="InterPro" id="IPR023198">
    <property type="entry name" value="PGP-like_dom2"/>
</dbReference>
<dbReference type="Gene3D" id="3.40.50.1000">
    <property type="entry name" value="HAD superfamily/HAD-like"/>
    <property type="match status" value="1"/>
</dbReference>
<dbReference type="SFLD" id="SFLDG01129">
    <property type="entry name" value="C1.5:_HAD__Beta-PGM__Phosphata"/>
    <property type="match status" value="1"/>
</dbReference>
<dbReference type="InterPro" id="IPR050155">
    <property type="entry name" value="HAD-like_hydrolase_sf"/>
</dbReference>
<dbReference type="OrthoDB" id="9793014at2"/>
<dbReference type="Pfam" id="PF13419">
    <property type="entry name" value="HAD_2"/>
    <property type="match status" value="1"/>
</dbReference>
<dbReference type="AlphaFoldDB" id="A0A1G9ABW8"/>
<name>A0A1G9ABW8_9RHOB</name>
<dbReference type="PANTHER" id="PTHR43434">
    <property type="entry name" value="PHOSPHOGLYCOLATE PHOSPHATASE"/>
    <property type="match status" value="1"/>
</dbReference>
<dbReference type="STRING" id="990712.SAMN05216257_10240"/>
<dbReference type="RefSeq" id="WP_092498499.1">
    <property type="nucleotide sequence ID" value="NZ_FNFV01000002.1"/>
</dbReference>
<sequence length="229" mass="23800">MSGPLRLVLFDVDGTLVDSQHAILAAMGEAFAACGLAAPAREAVLSIVGLSLPQAMARLAPEADDGLRGRLADAYREAFFAQRSAPGGGPPSPLFPGMRALLDDLAARPEVLLGVATGKARRGLDHLCAVHGLEAHFVTRQTADLNPSKPHPAMVLAALAETGVEPRHAVMVGDTTFDVEMARAAGVRAIGVGWGYHDGAALAAAGAERVVASAPELRTAFEQIWEAAW</sequence>
<evidence type="ECO:0000313" key="1">
    <source>
        <dbReference type="EMBL" id="SDK24030.1"/>
    </source>
</evidence>
<gene>
    <name evidence="1" type="ORF">SAMN05216257_10240</name>
</gene>
<accession>A0A1G9ABW8</accession>
<dbReference type="GO" id="GO:0008967">
    <property type="term" value="F:phosphoglycolate phosphatase activity"/>
    <property type="evidence" value="ECO:0007669"/>
    <property type="project" value="TreeGrafter"/>
</dbReference>
<keyword evidence="2" id="KW-1185">Reference proteome</keyword>
<dbReference type="GO" id="GO:0005829">
    <property type="term" value="C:cytosol"/>
    <property type="evidence" value="ECO:0007669"/>
    <property type="project" value="TreeGrafter"/>
</dbReference>
<dbReference type="InterPro" id="IPR036412">
    <property type="entry name" value="HAD-like_sf"/>
</dbReference>
<dbReference type="NCBIfam" id="TIGR01549">
    <property type="entry name" value="HAD-SF-IA-v1"/>
    <property type="match status" value="1"/>
</dbReference>
<dbReference type="Gene3D" id="1.10.150.240">
    <property type="entry name" value="Putative phosphatase, domain 2"/>
    <property type="match status" value="1"/>
</dbReference>
<dbReference type="SUPFAM" id="SSF56784">
    <property type="entry name" value="HAD-like"/>
    <property type="match status" value="1"/>
</dbReference>
<dbReference type="InterPro" id="IPR041492">
    <property type="entry name" value="HAD_2"/>
</dbReference>
<dbReference type="NCBIfam" id="TIGR01509">
    <property type="entry name" value="HAD-SF-IA-v3"/>
    <property type="match status" value="1"/>
</dbReference>
<reference evidence="2" key="1">
    <citation type="submission" date="2016-10" db="EMBL/GenBank/DDBJ databases">
        <authorList>
            <person name="Varghese N."/>
            <person name="Submissions S."/>
        </authorList>
    </citation>
    <scope>NUCLEOTIDE SEQUENCE [LARGE SCALE GENOMIC DNA]</scope>
    <source>
        <strain evidence="2">CGMCC 1.10789</strain>
    </source>
</reference>
<dbReference type="SFLD" id="SFLDS00003">
    <property type="entry name" value="Haloacid_Dehalogenase"/>
    <property type="match status" value="1"/>
</dbReference>
<dbReference type="GO" id="GO:0006281">
    <property type="term" value="P:DNA repair"/>
    <property type="evidence" value="ECO:0007669"/>
    <property type="project" value="TreeGrafter"/>
</dbReference>
<organism evidence="1 2">
    <name type="scientific">Meinhardsimonia xiamenensis</name>
    <dbReference type="NCBI Taxonomy" id="990712"/>
    <lineage>
        <taxon>Bacteria</taxon>
        <taxon>Pseudomonadati</taxon>
        <taxon>Pseudomonadota</taxon>
        <taxon>Alphaproteobacteria</taxon>
        <taxon>Rhodobacterales</taxon>
        <taxon>Paracoccaceae</taxon>
        <taxon>Meinhardsimonia</taxon>
    </lineage>
</organism>
<proteinExistence type="predicted"/>
<dbReference type="InterPro" id="IPR023214">
    <property type="entry name" value="HAD_sf"/>
</dbReference>
<dbReference type="EMBL" id="FNFV01000002">
    <property type="protein sequence ID" value="SDK24030.1"/>
    <property type="molecule type" value="Genomic_DNA"/>
</dbReference>
<dbReference type="InterPro" id="IPR006439">
    <property type="entry name" value="HAD-SF_hydro_IA"/>
</dbReference>
<dbReference type="SFLD" id="SFLDG01135">
    <property type="entry name" value="C1.5.6:_HAD__Beta-PGM__Phospha"/>
    <property type="match status" value="1"/>
</dbReference>
<dbReference type="PANTHER" id="PTHR43434:SF24">
    <property type="entry name" value="HYDROLASE-RELATED"/>
    <property type="match status" value="1"/>
</dbReference>
<protein>
    <submittedName>
        <fullName evidence="1">Phosphoglycolate phosphatase</fullName>
    </submittedName>
</protein>
<dbReference type="Proteomes" id="UP000199328">
    <property type="component" value="Unassembled WGS sequence"/>
</dbReference>
<evidence type="ECO:0000313" key="2">
    <source>
        <dbReference type="Proteomes" id="UP000199328"/>
    </source>
</evidence>